<keyword evidence="1" id="KW-0732">Signal</keyword>
<feature type="signal peptide" evidence="1">
    <location>
        <begin position="1"/>
        <end position="21"/>
    </location>
</feature>
<evidence type="ECO:0008006" key="4">
    <source>
        <dbReference type="Google" id="ProtNLM"/>
    </source>
</evidence>
<keyword evidence="3" id="KW-1185">Reference proteome</keyword>
<evidence type="ECO:0000256" key="1">
    <source>
        <dbReference type="SAM" id="SignalP"/>
    </source>
</evidence>
<dbReference type="EMBL" id="QFCQ01000042">
    <property type="protein sequence ID" value="RDW13284.1"/>
    <property type="molecule type" value="Genomic_DNA"/>
</dbReference>
<reference evidence="2 3" key="1">
    <citation type="submission" date="2018-05" db="EMBL/GenBank/DDBJ databases">
        <title>Whole genome sequencing of Paracoccus thiocyanatus SST.</title>
        <authorList>
            <person name="Ghosh W."/>
            <person name="Rameez M.J."/>
            <person name="Roy C."/>
        </authorList>
    </citation>
    <scope>NUCLEOTIDE SEQUENCE [LARGE SCALE GENOMIC DNA]</scope>
    <source>
        <strain evidence="2 3">SST</strain>
    </source>
</reference>
<sequence length="145" mass="16143">MNGKFVVIAFLAVNTAFSASAQPAPLEELFLEVSAGEHGEPTISQDEFRLSKNEYYRLNFVCAEDVGDTGFQFESVPFLSNAHLRVVSVEGQEIHMQGLSFHTLQCDEAGTIRFSFYPVRAGTFEFTVQDHDEPANITKGKFVVE</sequence>
<feature type="chain" id="PRO_5017736848" description="Copper-binding protein" evidence="1">
    <location>
        <begin position="22"/>
        <end position="145"/>
    </location>
</feature>
<dbReference type="RefSeq" id="WP_115755751.1">
    <property type="nucleotide sequence ID" value="NZ_QFCQ01000042.1"/>
</dbReference>
<dbReference type="Proteomes" id="UP000256679">
    <property type="component" value="Unassembled WGS sequence"/>
</dbReference>
<evidence type="ECO:0000313" key="3">
    <source>
        <dbReference type="Proteomes" id="UP000256679"/>
    </source>
</evidence>
<protein>
    <recommendedName>
        <fullName evidence="4">Copper-binding protein</fullName>
    </recommendedName>
</protein>
<accession>A0A3D8PB29</accession>
<evidence type="ECO:0000313" key="2">
    <source>
        <dbReference type="EMBL" id="RDW13284.1"/>
    </source>
</evidence>
<name>A0A3D8PB29_9RHOB</name>
<organism evidence="2 3">
    <name type="scientific">Paracoccus thiocyanatus</name>
    <dbReference type="NCBI Taxonomy" id="34006"/>
    <lineage>
        <taxon>Bacteria</taxon>
        <taxon>Pseudomonadati</taxon>
        <taxon>Pseudomonadota</taxon>
        <taxon>Alphaproteobacteria</taxon>
        <taxon>Rhodobacterales</taxon>
        <taxon>Paracoccaceae</taxon>
        <taxon>Paracoccus</taxon>
    </lineage>
</organism>
<comment type="caution">
    <text evidence="2">The sequence shown here is derived from an EMBL/GenBank/DDBJ whole genome shotgun (WGS) entry which is preliminary data.</text>
</comment>
<dbReference type="AlphaFoldDB" id="A0A3D8PB29"/>
<proteinExistence type="predicted"/>
<gene>
    <name evidence="2" type="ORF">DIE28_09130</name>
</gene>